<accession>A0A7H8V9L7</accession>
<evidence type="ECO:0000313" key="1">
    <source>
        <dbReference type="EMBL" id="QLB53150.1"/>
    </source>
</evidence>
<reference evidence="1 2" key="1">
    <citation type="submission" date="2019-05" db="EMBL/GenBank/DDBJ databases">
        <title>The organization of the Streptococcus sanguinis genomes.</title>
        <authorList>
            <person name="Wu C.H."/>
            <person name="Chen Y.Y.M."/>
            <person name="Wang H.Y."/>
        </authorList>
    </citation>
    <scope>NUCLEOTIDE SEQUENCE [LARGE SCALE GENOMIC DNA]</scope>
    <source>
        <strain evidence="1 2">CGMH010</strain>
    </source>
</reference>
<dbReference type="EMBL" id="CP040556">
    <property type="protein sequence ID" value="QLB53150.1"/>
    <property type="molecule type" value="Genomic_DNA"/>
</dbReference>
<proteinExistence type="predicted"/>
<gene>
    <name evidence="1" type="ORF">FFV08_11535</name>
</gene>
<protein>
    <recommendedName>
        <fullName evidence="3">DUF5082 domain-containing protein</fullName>
    </recommendedName>
</protein>
<dbReference type="AlphaFoldDB" id="A0A7H8V9L7"/>
<evidence type="ECO:0008006" key="3">
    <source>
        <dbReference type="Google" id="ProtNLM"/>
    </source>
</evidence>
<sequence>MGNKAELIQKYNEVSARYDALNTKISALSDALKTLNGVSTTIDYILKDHGNIKHTYNLAGTAYKNETETEQKTVKTASDEFTKHKDDIAGQLSTKILVLGVEASLCNASMATLSGLIATAKE</sequence>
<dbReference type="Proteomes" id="UP000509410">
    <property type="component" value="Chromosome"/>
</dbReference>
<evidence type="ECO:0000313" key="2">
    <source>
        <dbReference type="Proteomes" id="UP000509410"/>
    </source>
</evidence>
<name>A0A7H8V9L7_STRSA</name>
<organism evidence="1 2">
    <name type="scientific">Streptococcus sanguinis</name>
    <dbReference type="NCBI Taxonomy" id="1305"/>
    <lineage>
        <taxon>Bacteria</taxon>
        <taxon>Bacillati</taxon>
        <taxon>Bacillota</taxon>
        <taxon>Bacilli</taxon>
        <taxon>Lactobacillales</taxon>
        <taxon>Streptococcaceae</taxon>
        <taxon>Streptococcus</taxon>
    </lineage>
</organism>